<comment type="caution">
    <text evidence="1">The sequence shown here is derived from an EMBL/GenBank/DDBJ whole genome shotgun (WGS) entry which is preliminary data.</text>
</comment>
<accession>A0AAV5WGW5</accession>
<proteinExistence type="predicted"/>
<feature type="non-terminal residue" evidence="1">
    <location>
        <position position="1"/>
    </location>
</feature>
<protein>
    <submittedName>
        <fullName evidence="1">Uncharacterized protein</fullName>
    </submittedName>
</protein>
<dbReference type="AlphaFoldDB" id="A0AAV5WGW5"/>
<sequence>LREERVNRLSAGEDWWLEVGQVGVDPSFSHSSSWLVRSATPSLSCHLCKGNAFAFSGNEEISLKARVTTPVWSPNCSCGLAGPGRFQTI</sequence>
<dbReference type="EMBL" id="BTSY01000005">
    <property type="protein sequence ID" value="GMT29903.1"/>
    <property type="molecule type" value="Genomic_DNA"/>
</dbReference>
<gene>
    <name evidence="1" type="ORF">PFISCL1PPCAC_21200</name>
</gene>
<organism evidence="1 2">
    <name type="scientific">Pristionchus fissidentatus</name>
    <dbReference type="NCBI Taxonomy" id="1538716"/>
    <lineage>
        <taxon>Eukaryota</taxon>
        <taxon>Metazoa</taxon>
        <taxon>Ecdysozoa</taxon>
        <taxon>Nematoda</taxon>
        <taxon>Chromadorea</taxon>
        <taxon>Rhabditida</taxon>
        <taxon>Rhabditina</taxon>
        <taxon>Diplogasteromorpha</taxon>
        <taxon>Diplogasteroidea</taxon>
        <taxon>Neodiplogasteridae</taxon>
        <taxon>Pristionchus</taxon>
    </lineage>
</organism>
<feature type="non-terminal residue" evidence="1">
    <location>
        <position position="89"/>
    </location>
</feature>
<keyword evidence="2" id="KW-1185">Reference proteome</keyword>
<evidence type="ECO:0000313" key="2">
    <source>
        <dbReference type="Proteomes" id="UP001432322"/>
    </source>
</evidence>
<dbReference type="Proteomes" id="UP001432322">
    <property type="component" value="Unassembled WGS sequence"/>
</dbReference>
<evidence type="ECO:0000313" key="1">
    <source>
        <dbReference type="EMBL" id="GMT29903.1"/>
    </source>
</evidence>
<name>A0AAV5WGW5_9BILA</name>
<reference evidence="1" key="1">
    <citation type="submission" date="2023-10" db="EMBL/GenBank/DDBJ databases">
        <title>Genome assembly of Pristionchus species.</title>
        <authorList>
            <person name="Yoshida K."/>
            <person name="Sommer R.J."/>
        </authorList>
    </citation>
    <scope>NUCLEOTIDE SEQUENCE</scope>
    <source>
        <strain evidence="1">RS5133</strain>
    </source>
</reference>